<sequence>MSHIAANVILPHVSGVPRDVTVNTFHFDGDPGGGDTAQIASNLISFYNDVVLTNRVAYFLSTIVSRATNGCRIEQYDMTDPEPRVPIATTVFTLGAAGATASFPSEVALCTSFYAAPASGSPQARRRGRIFLGPLGYIGGDTTTSVPNRPVSATRATIVASTQQLQEDSVASSTPWCVYSRVDNVIRPIVGGWVDNEYDTQRRRQPGVTIRDAWSASV</sequence>
<evidence type="ECO:0000313" key="1">
    <source>
        <dbReference type="EMBL" id="CRY96799.1"/>
    </source>
</evidence>
<reference evidence="1" key="1">
    <citation type="submission" date="2015-06" db="EMBL/GenBank/DDBJ databases">
        <authorList>
            <person name="Joergensen T."/>
        </authorList>
    </citation>
    <scope>NUCLEOTIDE SEQUENCE</scope>
    <source>
        <strain evidence="1">RGFK1277</strain>
    </source>
</reference>
<dbReference type="AlphaFoldDB" id="A0A0H5Q5W6"/>
<name>A0A0H5Q5W6_9ZZZZ</name>
<accession>A0A0H5Q5W6</accession>
<reference evidence="1" key="2">
    <citation type="submission" date="2015-07" db="EMBL/GenBank/DDBJ databases">
        <title>Plasmids, circular viruses and viroids from rat gut.</title>
        <authorList>
            <person name="Jorgensen T.J."/>
            <person name="Hansen M.A."/>
            <person name="Xu Z."/>
            <person name="Tabak M.A."/>
            <person name="Sorensen S.J."/>
            <person name="Hansen L.H."/>
        </authorList>
    </citation>
    <scope>NUCLEOTIDE SEQUENCE</scope>
    <source>
        <strain evidence="1">RGFK1277</strain>
    </source>
</reference>
<organism evidence="1">
    <name type="scientific">uncultured prokaryote</name>
    <dbReference type="NCBI Taxonomy" id="198431"/>
    <lineage>
        <taxon>unclassified sequences</taxon>
        <taxon>environmental samples</taxon>
    </lineage>
</organism>
<protein>
    <submittedName>
        <fullName evidence="1">Uncharacterized protein</fullName>
    </submittedName>
</protein>
<proteinExistence type="predicted"/>
<dbReference type="EMBL" id="LN853847">
    <property type="protein sequence ID" value="CRY96799.1"/>
    <property type="molecule type" value="Genomic_DNA"/>
</dbReference>